<feature type="compositionally biased region" description="Low complexity" evidence="2">
    <location>
        <begin position="11"/>
        <end position="31"/>
    </location>
</feature>
<dbReference type="EMBL" id="KV425967">
    <property type="protein sequence ID" value="KZV94820.1"/>
    <property type="molecule type" value="Genomic_DNA"/>
</dbReference>
<evidence type="ECO:0000313" key="4">
    <source>
        <dbReference type="EMBL" id="KZV79588.1"/>
    </source>
</evidence>
<dbReference type="Gene3D" id="3.30.160.60">
    <property type="entry name" value="Classic Zinc Finger"/>
    <property type="match status" value="1"/>
</dbReference>
<proteinExistence type="predicted"/>
<dbReference type="OrthoDB" id="3321133at2759"/>
<reference evidence="5 6" key="1">
    <citation type="journal article" date="2016" name="Mol. Biol. Evol.">
        <title>Comparative Genomics of Early-Diverging Mushroom-Forming Fungi Provides Insights into the Origins of Lignocellulose Decay Capabilities.</title>
        <authorList>
            <person name="Nagy L.G."/>
            <person name="Riley R."/>
            <person name="Tritt A."/>
            <person name="Adam C."/>
            <person name="Daum C."/>
            <person name="Floudas D."/>
            <person name="Sun H."/>
            <person name="Yadav J.S."/>
            <person name="Pangilinan J."/>
            <person name="Larsson K.H."/>
            <person name="Matsuura K."/>
            <person name="Barry K."/>
            <person name="Labutti K."/>
            <person name="Kuo R."/>
            <person name="Ohm R.A."/>
            <person name="Bhattacharya S.S."/>
            <person name="Shirouzu T."/>
            <person name="Yoshinaga Y."/>
            <person name="Martin F.M."/>
            <person name="Grigoriev I.V."/>
            <person name="Hibbett D.S."/>
        </authorList>
    </citation>
    <scope>NUCLEOTIDE SEQUENCE [LARGE SCALE GENOMIC DNA]</scope>
    <source>
        <strain evidence="5 6">HHB12029</strain>
    </source>
</reference>
<dbReference type="GO" id="GO:0008270">
    <property type="term" value="F:zinc ion binding"/>
    <property type="evidence" value="ECO:0007669"/>
    <property type="project" value="UniProtKB-KW"/>
</dbReference>
<gene>
    <name evidence="4" type="ORF">EXIGLDRAFT_734818</name>
    <name evidence="5" type="ORF">EXIGLDRAFT_736406</name>
</gene>
<protein>
    <recommendedName>
        <fullName evidence="3">C2H2-type domain-containing protein</fullName>
    </recommendedName>
</protein>
<dbReference type="AlphaFoldDB" id="A0A165JGM2"/>
<dbReference type="PROSITE" id="PS00028">
    <property type="entry name" value="ZINC_FINGER_C2H2_1"/>
    <property type="match status" value="1"/>
</dbReference>
<dbReference type="SMART" id="SM00355">
    <property type="entry name" value="ZnF_C2H2"/>
    <property type="match status" value="1"/>
</dbReference>
<dbReference type="PROSITE" id="PS50157">
    <property type="entry name" value="ZINC_FINGER_C2H2_2"/>
    <property type="match status" value="1"/>
</dbReference>
<accession>A0A165JGM2</accession>
<keyword evidence="1" id="KW-0862">Zinc</keyword>
<feature type="domain" description="C2H2-type" evidence="3">
    <location>
        <begin position="121"/>
        <end position="151"/>
    </location>
</feature>
<feature type="region of interest" description="Disordered" evidence="2">
    <location>
        <begin position="1"/>
        <end position="46"/>
    </location>
</feature>
<evidence type="ECO:0000256" key="2">
    <source>
        <dbReference type="SAM" id="MobiDB-lite"/>
    </source>
</evidence>
<evidence type="ECO:0000313" key="5">
    <source>
        <dbReference type="EMBL" id="KZV94820.1"/>
    </source>
</evidence>
<dbReference type="Proteomes" id="UP000077266">
    <property type="component" value="Unassembled WGS sequence"/>
</dbReference>
<evidence type="ECO:0000256" key="1">
    <source>
        <dbReference type="PROSITE-ProRule" id="PRU00042"/>
    </source>
</evidence>
<dbReference type="InterPro" id="IPR013087">
    <property type="entry name" value="Znf_C2H2_type"/>
</dbReference>
<organism evidence="5 6">
    <name type="scientific">Exidia glandulosa HHB12029</name>
    <dbReference type="NCBI Taxonomy" id="1314781"/>
    <lineage>
        <taxon>Eukaryota</taxon>
        <taxon>Fungi</taxon>
        <taxon>Dikarya</taxon>
        <taxon>Basidiomycota</taxon>
        <taxon>Agaricomycotina</taxon>
        <taxon>Agaricomycetes</taxon>
        <taxon>Auriculariales</taxon>
        <taxon>Exidiaceae</taxon>
        <taxon>Exidia</taxon>
    </lineage>
</organism>
<keyword evidence="1" id="KW-0479">Metal-binding</keyword>
<name>A0A165JGM2_EXIGL</name>
<keyword evidence="1" id="KW-0863">Zinc-finger</keyword>
<feature type="compositionally biased region" description="Basic and acidic residues" evidence="2">
    <location>
        <begin position="76"/>
        <end position="86"/>
    </location>
</feature>
<feature type="region of interest" description="Disordered" evidence="2">
    <location>
        <begin position="69"/>
        <end position="153"/>
    </location>
</feature>
<keyword evidence="6" id="KW-1185">Reference proteome</keyword>
<evidence type="ECO:0000259" key="3">
    <source>
        <dbReference type="PROSITE" id="PS50157"/>
    </source>
</evidence>
<dbReference type="EMBL" id="KV426591">
    <property type="protein sequence ID" value="KZV79588.1"/>
    <property type="molecule type" value="Genomic_DNA"/>
</dbReference>
<sequence>MAAYSYSSPYAPRISHPHSSSRSSASSPDSPNDGTGPSRFIILRPGTTEGELDVAAYSQVSLPQAEWALSSGRLTTDTRSHLRQHEGGGTPESEPELSEGSGVGPPRPRGRRVRGSDAKVLPCPWPGCPKTYTSVGNINRHVRTVHGNHPPER</sequence>
<evidence type="ECO:0000313" key="6">
    <source>
        <dbReference type="Proteomes" id="UP000077266"/>
    </source>
</evidence>